<dbReference type="EMBL" id="CAEZWA010000099">
    <property type="protein sequence ID" value="CAB4645765.1"/>
    <property type="molecule type" value="Genomic_DNA"/>
</dbReference>
<evidence type="ECO:0000313" key="2">
    <source>
        <dbReference type="EMBL" id="CAB4560688.1"/>
    </source>
</evidence>
<gene>
    <name evidence="2" type="ORF">UFOPK1561_00885</name>
    <name evidence="3" type="ORF">UFOPK2044_00767</name>
    <name evidence="4" type="ORF">UFOPK2165_00614</name>
</gene>
<reference evidence="4" key="1">
    <citation type="submission" date="2020-05" db="EMBL/GenBank/DDBJ databases">
        <authorList>
            <person name="Chiriac C."/>
            <person name="Salcher M."/>
            <person name="Ghai R."/>
            <person name="Kavagutti S V."/>
        </authorList>
    </citation>
    <scope>NUCLEOTIDE SEQUENCE</scope>
</reference>
<keyword evidence="1" id="KW-1133">Transmembrane helix</keyword>
<protein>
    <submittedName>
        <fullName evidence="4">Unannotated protein</fullName>
    </submittedName>
</protein>
<dbReference type="InterPro" id="IPR021517">
    <property type="entry name" value="DUF3180"/>
</dbReference>
<sequence>MKQTQIMTLVAWAISATTAGYLLPQILINNGGSIPISPWSIVITLPLIAIALVVMAIPIYRYRRAILEIAKTKSLTRPKRLNPFYAVRVLLLAKSIAISGSIFTGWHLGVVWLQVTSPVIPSSTLQNALALIGSFLMTAIALIVERICKITEDSATDSSEIETAGNQGEPA</sequence>
<dbReference type="EMBL" id="CAEZVO010000117">
    <property type="protein sequence ID" value="CAB4637604.1"/>
    <property type="molecule type" value="Genomic_DNA"/>
</dbReference>
<proteinExistence type="predicted"/>
<keyword evidence="1" id="KW-0472">Membrane</keyword>
<evidence type="ECO:0000313" key="4">
    <source>
        <dbReference type="EMBL" id="CAB4645765.1"/>
    </source>
</evidence>
<name>A0A6J6KBY2_9ZZZZ</name>
<feature type="transmembrane region" description="Helical" evidence="1">
    <location>
        <begin position="40"/>
        <end position="62"/>
    </location>
</feature>
<evidence type="ECO:0000256" key="1">
    <source>
        <dbReference type="SAM" id="Phobius"/>
    </source>
</evidence>
<feature type="transmembrane region" description="Helical" evidence="1">
    <location>
        <begin position="124"/>
        <end position="144"/>
    </location>
</feature>
<accession>A0A6J6KBY2</accession>
<feature type="transmembrane region" description="Helical" evidence="1">
    <location>
        <begin position="83"/>
        <end position="104"/>
    </location>
</feature>
<dbReference type="Pfam" id="PF11377">
    <property type="entry name" value="DUF3180"/>
    <property type="match status" value="1"/>
</dbReference>
<dbReference type="EMBL" id="CAEZSZ010000129">
    <property type="protein sequence ID" value="CAB4560688.1"/>
    <property type="molecule type" value="Genomic_DNA"/>
</dbReference>
<organism evidence="4">
    <name type="scientific">freshwater metagenome</name>
    <dbReference type="NCBI Taxonomy" id="449393"/>
    <lineage>
        <taxon>unclassified sequences</taxon>
        <taxon>metagenomes</taxon>
        <taxon>ecological metagenomes</taxon>
    </lineage>
</organism>
<evidence type="ECO:0000313" key="3">
    <source>
        <dbReference type="EMBL" id="CAB4637604.1"/>
    </source>
</evidence>
<dbReference type="AlphaFoldDB" id="A0A6J6KBY2"/>
<keyword evidence="1" id="KW-0812">Transmembrane</keyword>